<keyword evidence="6 7" id="KW-0472">Membrane</keyword>
<organism evidence="10 11">
    <name type="scientific">Bradyrhizobium diazoefficiens</name>
    <dbReference type="NCBI Taxonomy" id="1355477"/>
    <lineage>
        <taxon>Bacteria</taxon>
        <taxon>Pseudomonadati</taxon>
        <taxon>Pseudomonadota</taxon>
        <taxon>Alphaproteobacteria</taxon>
        <taxon>Hyphomicrobiales</taxon>
        <taxon>Nitrobacteraceae</taxon>
        <taxon>Bradyrhizobium</taxon>
    </lineage>
</organism>
<dbReference type="EMBL" id="AP014685">
    <property type="protein sequence ID" value="BAR54763.1"/>
    <property type="molecule type" value="Genomic_DNA"/>
</dbReference>
<feature type="domain" description="Glycosyltransferase 2-like" evidence="8">
    <location>
        <begin position="124"/>
        <end position="290"/>
    </location>
</feature>
<dbReference type="GO" id="GO:0035438">
    <property type="term" value="F:cyclic-di-GMP binding"/>
    <property type="evidence" value="ECO:0007669"/>
    <property type="project" value="InterPro"/>
</dbReference>
<dbReference type="InterPro" id="IPR009875">
    <property type="entry name" value="PilZ_domain"/>
</dbReference>
<feature type="transmembrane region" description="Helical" evidence="7">
    <location>
        <begin position="35"/>
        <end position="52"/>
    </location>
</feature>
<feature type="transmembrane region" description="Helical" evidence="7">
    <location>
        <begin position="72"/>
        <end position="94"/>
    </location>
</feature>
<evidence type="ECO:0000313" key="11">
    <source>
        <dbReference type="Proteomes" id="UP000063308"/>
    </source>
</evidence>
<evidence type="ECO:0000256" key="1">
    <source>
        <dbReference type="ARBA" id="ARBA00004141"/>
    </source>
</evidence>
<reference evidence="10 11" key="1">
    <citation type="submission" date="2014-11" db="EMBL/GenBank/DDBJ databases">
        <title>Symbiosis island explosion on the genome of extra-slow-growing strains of soybean bradyrhizobia with massive insertion sequences.</title>
        <authorList>
            <person name="Iida T."/>
            <person name="Minamisawa K."/>
        </authorList>
    </citation>
    <scope>NUCLEOTIDE SEQUENCE [LARGE SCALE GENOMIC DNA]</scope>
    <source>
        <strain evidence="10 11">NK6</strain>
    </source>
</reference>
<feature type="transmembrane region" description="Helical" evidence="7">
    <location>
        <begin position="480"/>
        <end position="500"/>
    </location>
</feature>
<dbReference type="SUPFAM" id="SSF141371">
    <property type="entry name" value="PilZ domain-like"/>
    <property type="match status" value="1"/>
</dbReference>
<feature type="transmembrane region" description="Helical" evidence="7">
    <location>
        <begin position="374"/>
        <end position="395"/>
    </location>
</feature>
<evidence type="ECO:0000256" key="6">
    <source>
        <dbReference type="ARBA" id="ARBA00023136"/>
    </source>
</evidence>
<dbReference type="InterPro" id="IPR050321">
    <property type="entry name" value="Glycosyltr_2/OpgH_subfam"/>
</dbReference>
<dbReference type="Gene3D" id="3.90.550.10">
    <property type="entry name" value="Spore Coat Polysaccharide Biosynthesis Protein SpsA, Chain A"/>
    <property type="match status" value="1"/>
</dbReference>
<dbReference type="InterPro" id="IPR029044">
    <property type="entry name" value="Nucleotide-diphossugar_trans"/>
</dbReference>
<dbReference type="Pfam" id="PF07238">
    <property type="entry name" value="PilZ"/>
    <property type="match status" value="1"/>
</dbReference>
<accession>A0A0E4BLU6</accession>
<dbReference type="SUPFAM" id="SSF53448">
    <property type="entry name" value="Nucleotide-diphospho-sugar transferases"/>
    <property type="match status" value="1"/>
</dbReference>
<feature type="domain" description="PilZ" evidence="9">
    <location>
        <begin position="540"/>
        <end position="632"/>
    </location>
</feature>
<dbReference type="GO" id="GO:0016758">
    <property type="term" value="F:hexosyltransferase activity"/>
    <property type="evidence" value="ECO:0007669"/>
    <property type="project" value="TreeGrafter"/>
</dbReference>
<dbReference type="PANTHER" id="PTHR43867">
    <property type="entry name" value="CELLULOSE SYNTHASE CATALYTIC SUBUNIT A [UDP-FORMING]"/>
    <property type="match status" value="1"/>
</dbReference>
<keyword evidence="5 7" id="KW-1133">Transmembrane helix</keyword>
<evidence type="ECO:0000256" key="2">
    <source>
        <dbReference type="ARBA" id="ARBA00022676"/>
    </source>
</evidence>
<evidence type="ECO:0000256" key="7">
    <source>
        <dbReference type="SAM" id="Phobius"/>
    </source>
</evidence>
<keyword evidence="4 7" id="KW-0812">Transmembrane</keyword>
<comment type="subcellular location">
    <subcellularLocation>
        <location evidence="1">Membrane</location>
        <topology evidence="1">Multi-pass membrane protein</topology>
    </subcellularLocation>
</comment>
<protein>
    <submittedName>
        <fullName evidence="10">Putative cellulose synthase catalytic subunit protein</fullName>
    </submittedName>
</protein>
<evidence type="ECO:0000256" key="3">
    <source>
        <dbReference type="ARBA" id="ARBA00022679"/>
    </source>
</evidence>
<dbReference type="CDD" id="cd06421">
    <property type="entry name" value="CESA_CelA_like"/>
    <property type="match status" value="1"/>
</dbReference>
<evidence type="ECO:0000256" key="5">
    <source>
        <dbReference type="ARBA" id="ARBA00022989"/>
    </source>
</evidence>
<evidence type="ECO:0000256" key="4">
    <source>
        <dbReference type="ARBA" id="ARBA00022692"/>
    </source>
</evidence>
<gene>
    <name evidence="10" type="ORF">NK6_1579</name>
</gene>
<dbReference type="GO" id="GO:0005886">
    <property type="term" value="C:plasma membrane"/>
    <property type="evidence" value="ECO:0007669"/>
    <property type="project" value="TreeGrafter"/>
</dbReference>
<keyword evidence="3" id="KW-0808">Transferase</keyword>
<dbReference type="PANTHER" id="PTHR43867:SF2">
    <property type="entry name" value="CELLULOSE SYNTHASE CATALYTIC SUBUNIT A [UDP-FORMING]"/>
    <property type="match status" value="1"/>
</dbReference>
<feature type="transmembrane region" description="Helical" evidence="7">
    <location>
        <begin position="6"/>
        <end position="26"/>
    </location>
</feature>
<feature type="transmembrane region" description="Helical" evidence="7">
    <location>
        <begin position="512"/>
        <end position="534"/>
    </location>
</feature>
<evidence type="ECO:0000259" key="9">
    <source>
        <dbReference type="Pfam" id="PF07238"/>
    </source>
</evidence>
<evidence type="ECO:0000259" key="8">
    <source>
        <dbReference type="Pfam" id="PF00535"/>
    </source>
</evidence>
<dbReference type="InterPro" id="IPR001173">
    <property type="entry name" value="Glyco_trans_2-like"/>
</dbReference>
<feature type="transmembrane region" description="Helical" evidence="7">
    <location>
        <begin position="407"/>
        <end position="426"/>
    </location>
</feature>
<dbReference type="AlphaFoldDB" id="A0A0E4BLU6"/>
<evidence type="ECO:0000313" key="10">
    <source>
        <dbReference type="EMBL" id="BAR54763.1"/>
    </source>
</evidence>
<dbReference type="RefSeq" id="WP_060908661.1">
    <property type="nucleotide sequence ID" value="NZ_JAFCKD010000040.1"/>
</dbReference>
<name>A0A0E4BLU6_9BRAD</name>
<sequence length="730" mass="81002">MQAMTLPLSQLFAPMLGIFAAMYLLAPTFPVARPWARVAVFVVVWLVVARYLEWRICTTVLPASGSWYQVGWIWLCLFVELLTFTDQFILYLTFLRRTDRRSEADQHERRLRSLPDDELPSVDVFIPTYDEPFEVLEKTITGALCLGYPNFQVWVLDDGRRPWLRELCKQKGAGYLTRADNLNAKAGNINHALTKTSGEFFAIFDADFVPQRNFLMRTMGFFADPKIGIVQIPHTFYNEDPMQANLGLHRGLPDEQRFFFDSIMPARDGWDGAFCCGSNSVTRRAALRAVGDALPTQSITEDMLLTLVLLRKGYVTRYLREPLAIGLAPESLDAFFVQRQRWARGAIQTLYLADGPLGPGLGLMHRLLFFPTHWLSMGLRALAVVLVPIVFMWTGLAPVVDVTPESVFYYLFPAILALNGGISWFAPHEHFPLAAQVSATIQSFKILPTVLGTLVKPTGHAFRVTPKGAAARRASYAAEIFWPSAVLMALTVVGVVLNTIPEWRIIDHPGALPMVAFWSVVNIVVLFFVCMTSLQARMGRAEERFDVDESVLILTGTGEVLSGRVSNVSLSGAGVLLGAGIDCPRAGEPLRVHIAQVGWIDAMVVQQRGHLVGLQFHLPQSLERDLLIRKLFTVARLRGNGVIACSVNRAMLKNIWSMAAPLPHIVAGGAKPASFSPTERLPAESLVIRPQPRIDDLAHLAGVRSRHPASFTEPHFGRVAGTVLEAVKLS</sequence>
<keyword evidence="2" id="KW-0328">Glycosyltransferase</keyword>
<proteinExistence type="predicted"/>
<dbReference type="Pfam" id="PF00535">
    <property type="entry name" value="Glycos_transf_2"/>
    <property type="match status" value="1"/>
</dbReference>
<dbReference type="Proteomes" id="UP000063308">
    <property type="component" value="Chromosome"/>
</dbReference>